<dbReference type="EMBL" id="BJWL01000009">
    <property type="protein sequence ID" value="GFY94275.1"/>
    <property type="molecule type" value="Genomic_DNA"/>
</dbReference>
<dbReference type="Proteomes" id="UP000585474">
    <property type="component" value="Unassembled WGS sequence"/>
</dbReference>
<dbReference type="Pfam" id="PF13966">
    <property type="entry name" value="zf-RVT"/>
    <property type="match status" value="1"/>
</dbReference>
<evidence type="ECO:0000313" key="2">
    <source>
        <dbReference type="EMBL" id="GFY94275.1"/>
    </source>
</evidence>
<evidence type="ECO:0000313" key="3">
    <source>
        <dbReference type="Proteomes" id="UP000585474"/>
    </source>
</evidence>
<organism evidence="2 3">
    <name type="scientific">Actinidia rufa</name>
    <dbReference type="NCBI Taxonomy" id="165716"/>
    <lineage>
        <taxon>Eukaryota</taxon>
        <taxon>Viridiplantae</taxon>
        <taxon>Streptophyta</taxon>
        <taxon>Embryophyta</taxon>
        <taxon>Tracheophyta</taxon>
        <taxon>Spermatophyta</taxon>
        <taxon>Magnoliopsida</taxon>
        <taxon>eudicotyledons</taxon>
        <taxon>Gunneridae</taxon>
        <taxon>Pentapetalae</taxon>
        <taxon>asterids</taxon>
        <taxon>Ericales</taxon>
        <taxon>Actinidiaceae</taxon>
        <taxon>Actinidia</taxon>
    </lineage>
</organism>
<comment type="caution">
    <text evidence="2">The sequence shown here is derived from an EMBL/GenBank/DDBJ whole genome shotgun (WGS) entry which is preliminary data.</text>
</comment>
<name>A0A7J0F6F6_9ERIC</name>
<protein>
    <recommendedName>
        <fullName evidence="1">Reverse transcriptase zinc-binding domain-containing protein</fullName>
    </recommendedName>
</protein>
<dbReference type="OrthoDB" id="999999at2759"/>
<sequence length="376" mass="43679">MSLSMTMVSLPVIKPHPQQTNFTFFPECAEHNASFDEDGCDLMVHAPVRFAGVVMNPANDGLWDHILGSGLPEKKRRWISGKYQVRRRLEKDELHGVAVTNYKNRNRERLREETGEEVNRVGLKINFHKCSRSGVRVPESALKDFAGVQYTELQFRRALFAWEHEEVDRLRDFLLRALNSSHSAADQISWEADNSGCFSVKSIRNLYSNSRDPIDVVLQQCWDSITPPRFHFLAWLSYLGRLKIVDRLLSMGIFQNPSESLCKFCDLEVESGDHILLSCHRAWSIWCDILSIGALSGLHNSVKALFHWSFGRKFKKEKNLLWRAFSFAILQTLWEMRNKLIFEGKETAMEVWVEVQEGKEIYREVFCLQFCKHYGR</sequence>
<gene>
    <name evidence="2" type="ORF">Acr_09g0007210</name>
</gene>
<accession>A0A7J0F6F6</accession>
<dbReference type="AlphaFoldDB" id="A0A7J0F6F6"/>
<proteinExistence type="predicted"/>
<reference evidence="2 3" key="1">
    <citation type="submission" date="2019-07" db="EMBL/GenBank/DDBJ databases">
        <title>De Novo Assembly of kiwifruit Actinidia rufa.</title>
        <authorList>
            <person name="Sugita-Konishi S."/>
            <person name="Sato K."/>
            <person name="Mori E."/>
            <person name="Abe Y."/>
            <person name="Kisaki G."/>
            <person name="Hamano K."/>
            <person name="Suezawa K."/>
            <person name="Otani M."/>
            <person name="Fukuda T."/>
            <person name="Manabe T."/>
            <person name="Gomi K."/>
            <person name="Tabuchi M."/>
            <person name="Akimitsu K."/>
            <person name="Kataoka I."/>
        </authorList>
    </citation>
    <scope>NUCLEOTIDE SEQUENCE [LARGE SCALE GENOMIC DNA]</scope>
    <source>
        <strain evidence="3">cv. Fuchu</strain>
    </source>
</reference>
<keyword evidence="3" id="KW-1185">Reference proteome</keyword>
<dbReference type="InterPro" id="IPR026960">
    <property type="entry name" value="RVT-Znf"/>
</dbReference>
<feature type="domain" description="Reverse transcriptase zinc-binding" evidence="1">
    <location>
        <begin position="198"/>
        <end position="286"/>
    </location>
</feature>
<evidence type="ECO:0000259" key="1">
    <source>
        <dbReference type="Pfam" id="PF13966"/>
    </source>
</evidence>